<feature type="non-terminal residue" evidence="1">
    <location>
        <position position="1"/>
    </location>
</feature>
<dbReference type="EMBL" id="CAJOAY010008669">
    <property type="protein sequence ID" value="CAF4190804.1"/>
    <property type="molecule type" value="Genomic_DNA"/>
</dbReference>
<dbReference type="Proteomes" id="UP000663881">
    <property type="component" value="Unassembled WGS sequence"/>
</dbReference>
<accession>A0A820AU09</accession>
<proteinExistence type="predicted"/>
<evidence type="ECO:0000313" key="1">
    <source>
        <dbReference type="EMBL" id="CAF4190804.1"/>
    </source>
</evidence>
<name>A0A820AU09_9BILA</name>
<sequence>GEADVDCGGPCSTKCDNGKTCSSTTDCVSKVCSGNQCQAPMNHDNVMNGDETDVDCGGASGMKCANSLGCMSAGDCQSGVCTGSICAAILPACNPANCCGKNNCTLCDDDGDTSYCRDIGLRSRGGGSNYHILYATASYTDAFCRSADPIHGGNVMSAVAMSTLRGC</sequence>
<protein>
    <recommendedName>
        <fullName evidence="3">Disintegrin domain-containing protein</fullName>
    </recommendedName>
</protein>
<comment type="caution">
    <text evidence="1">The sequence shown here is derived from an EMBL/GenBank/DDBJ whole genome shotgun (WGS) entry which is preliminary data.</text>
</comment>
<evidence type="ECO:0000313" key="2">
    <source>
        <dbReference type="Proteomes" id="UP000663881"/>
    </source>
</evidence>
<reference evidence="1" key="1">
    <citation type="submission" date="2021-02" db="EMBL/GenBank/DDBJ databases">
        <authorList>
            <person name="Nowell W R."/>
        </authorList>
    </citation>
    <scope>NUCLEOTIDE SEQUENCE</scope>
</reference>
<dbReference type="AlphaFoldDB" id="A0A820AU09"/>
<gene>
    <name evidence="1" type="ORF">OKA104_LOCUS40422</name>
</gene>
<evidence type="ECO:0008006" key="3">
    <source>
        <dbReference type="Google" id="ProtNLM"/>
    </source>
</evidence>
<organism evidence="1 2">
    <name type="scientific">Adineta steineri</name>
    <dbReference type="NCBI Taxonomy" id="433720"/>
    <lineage>
        <taxon>Eukaryota</taxon>
        <taxon>Metazoa</taxon>
        <taxon>Spiralia</taxon>
        <taxon>Gnathifera</taxon>
        <taxon>Rotifera</taxon>
        <taxon>Eurotatoria</taxon>
        <taxon>Bdelloidea</taxon>
        <taxon>Adinetida</taxon>
        <taxon>Adinetidae</taxon>
        <taxon>Adineta</taxon>
    </lineage>
</organism>